<accession>A0A7W6RL40</accession>
<sequence length="76" mass="8496">MKTASLPSLRFDPELRAAAESVLEVEETLSAFLEKSRAGARSTFGRRRWKLSLAVSLHETKLDGPDPIILPRRCSE</sequence>
<dbReference type="RefSeq" id="WP_376773741.1">
    <property type="nucleotide sequence ID" value="NZ_JACIGM010000004.1"/>
</dbReference>
<dbReference type="Proteomes" id="UP000533641">
    <property type="component" value="Unassembled WGS sequence"/>
</dbReference>
<evidence type="ECO:0000313" key="1">
    <source>
        <dbReference type="EMBL" id="MBB4274449.1"/>
    </source>
</evidence>
<dbReference type="NCBIfam" id="NF041551">
    <property type="entry name" value="YlcI_YnfO_N"/>
    <property type="match status" value="1"/>
</dbReference>
<reference evidence="1 2" key="1">
    <citation type="submission" date="2020-08" db="EMBL/GenBank/DDBJ databases">
        <title>Genomic Encyclopedia of Type Strains, Phase IV (KMG-V): Genome sequencing to study the core and pangenomes of soil and plant-associated prokaryotes.</title>
        <authorList>
            <person name="Whitman W."/>
        </authorList>
    </citation>
    <scope>NUCLEOTIDE SEQUENCE [LARGE SCALE GENOMIC DNA]</scope>
    <source>
        <strain evidence="1 2">SEMIA 402</strain>
    </source>
</reference>
<organism evidence="1 2">
    <name type="scientific">Rhizobium mongolense</name>
    <dbReference type="NCBI Taxonomy" id="57676"/>
    <lineage>
        <taxon>Bacteria</taxon>
        <taxon>Pseudomonadati</taxon>
        <taxon>Pseudomonadota</taxon>
        <taxon>Alphaproteobacteria</taxon>
        <taxon>Hyphomicrobiales</taxon>
        <taxon>Rhizobiaceae</taxon>
        <taxon>Rhizobium/Agrobacterium group</taxon>
        <taxon>Rhizobium</taxon>
    </lineage>
</organism>
<gene>
    <name evidence="1" type="ORF">GGE12_002225</name>
</gene>
<evidence type="ECO:0000313" key="2">
    <source>
        <dbReference type="Proteomes" id="UP000533641"/>
    </source>
</evidence>
<proteinExistence type="predicted"/>
<protein>
    <submittedName>
        <fullName evidence="1">Uncharacterized protein</fullName>
    </submittedName>
</protein>
<dbReference type="EMBL" id="JACIGM010000004">
    <property type="protein sequence ID" value="MBB4274449.1"/>
    <property type="molecule type" value="Genomic_DNA"/>
</dbReference>
<dbReference type="AlphaFoldDB" id="A0A7W6RL40"/>
<comment type="caution">
    <text evidence="1">The sequence shown here is derived from an EMBL/GenBank/DDBJ whole genome shotgun (WGS) entry which is preliminary data.</text>
</comment>
<name>A0A7W6RL40_9HYPH</name>